<dbReference type="NCBIfam" id="NF003353">
    <property type="entry name" value="PRK04387.1"/>
    <property type="match status" value="1"/>
</dbReference>
<sequence>MEDSYSYPLDISWTQEEMLAVMDMWQALEDLYEKGMSASLFLEKHGNFKKVVKSIGEERSLGKEFEAVSGYSLYRAVAAAKKAPGTVIKMKGA</sequence>
<name>A0A429ZW89_9ENTE</name>
<protein>
    <submittedName>
        <fullName evidence="1">Uncharacterized protein</fullName>
    </submittedName>
</protein>
<comment type="caution">
    <text evidence="1">The sequence shown here is derived from an EMBL/GenBank/DDBJ whole genome shotgun (WGS) entry which is preliminary data.</text>
</comment>
<dbReference type="RefSeq" id="WP_126778130.1">
    <property type="nucleotide sequence ID" value="NZ_CAUQJP010000022.1"/>
</dbReference>
<accession>A0A429ZW89</accession>
<dbReference type="EMBL" id="NGJU01000001">
    <property type="protein sequence ID" value="RST98014.1"/>
    <property type="molecule type" value="Genomic_DNA"/>
</dbReference>
<gene>
    <name evidence="1" type="ORF">CBF35_01615</name>
</gene>
<dbReference type="OrthoDB" id="1649074at2"/>
<dbReference type="InterPro" id="IPR007920">
    <property type="entry name" value="UPF0223"/>
</dbReference>
<dbReference type="AlphaFoldDB" id="A0A429ZW89"/>
<dbReference type="PIRSF" id="PIRSF037260">
    <property type="entry name" value="UPF0223"/>
    <property type="match status" value="1"/>
</dbReference>
<proteinExistence type="predicted"/>
<dbReference type="SUPFAM" id="SSF158504">
    <property type="entry name" value="BH2638-like"/>
    <property type="match status" value="1"/>
</dbReference>
<dbReference type="Proteomes" id="UP000287239">
    <property type="component" value="Unassembled WGS sequence"/>
</dbReference>
<evidence type="ECO:0000313" key="1">
    <source>
        <dbReference type="EMBL" id="RST98014.1"/>
    </source>
</evidence>
<dbReference type="GeneID" id="98567052"/>
<keyword evidence="2" id="KW-1185">Reference proteome</keyword>
<dbReference type="InterPro" id="IPR023324">
    <property type="entry name" value="BH2638-like_sf"/>
</dbReference>
<dbReference type="Gene3D" id="1.10.220.80">
    <property type="entry name" value="BH2638-like"/>
    <property type="match status" value="1"/>
</dbReference>
<organism evidence="1 2">
    <name type="scientific">Vagococcus salmoninarum</name>
    <dbReference type="NCBI Taxonomy" id="2739"/>
    <lineage>
        <taxon>Bacteria</taxon>
        <taxon>Bacillati</taxon>
        <taxon>Bacillota</taxon>
        <taxon>Bacilli</taxon>
        <taxon>Lactobacillales</taxon>
        <taxon>Enterococcaceae</taxon>
        <taxon>Vagococcus</taxon>
    </lineage>
</organism>
<dbReference type="Pfam" id="PF05256">
    <property type="entry name" value="UPF0223"/>
    <property type="match status" value="1"/>
</dbReference>
<evidence type="ECO:0000313" key="2">
    <source>
        <dbReference type="Proteomes" id="UP000287239"/>
    </source>
</evidence>
<reference evidence="1 2" key="1">
    <citation type="submission" date="2017-05" db="EMBL/GenBank/DDBJ databases">
        <title>Vagococcus spp. assemblies.</title>
        <authorList>
            <person name="Gulvik C.A."/>
        </authorList>
    </citation>
    <scope>NUCLEOTIDE SEQUENCE [LARGE SCALE GENOMIC DNA]</scope>
    <source>
        <strain evidence="1 2">NCFB 2777</strain>
    </source>
</reference>